<dbReference type="RefSeq" id="WP_324273769.1">
    <property type="nucleotide sequence ID" value="NZ_CP141261.1"/>
</dbReference>
<gene>
    <name evidence="2" type="ORF">U6N30_20655</name>
</gene>
<protein>
    <submittedName>
        <fullName evidence="2">Uncharacterized protein</fullName>
    </submittedName>
</protein>
<accession>A0ABZ1AV17</accession>
<name>A0ABZ1AV17_9ACTN</name>
<sequence length="59" mass="6530">MFERMFDQDRQKRKIKNSGQVGGEDGGRSVPPAGWVTSRPAVRTVSGMDQTATDERTFG</sequence>
<evidence type="ECO:0000256" key="1">
    <source>
        <dbReference type="SAM" id="MobiDB-lite"/>
    </source>
</evidence>
<feature type="region of interest" description="Disordered" evidence="1">
    <location>
        <begin position="1"/>
        <end position="59"/>
    </location>
</feature>
<dbReference type="EMBL" id="CP141261">
    <property type="protein sequence ID" value="WRL62415.1"/>
    <property type="molecule type" value="Genomic_DNA"/>
</dbReference>
<organism evidence="2 3">
    <name type="scientific">Blastococcus brunescens</name>
    <dbReference type="NCBI Taxonomy" id="1564165"/>
    <lineage>
        <taxon>Bacteria</taxon>
        <taxon>Bacillati</taxon>
        <taxon>Actinomycetota</taxon>
        <taxon>Actinomycetes</taxon>
        <taxon>Geodermatophilales</taxon>
        <taxon>Geodermatophilaceae</taxon>
        <taxon>Blastococcus</taxon>
    </lineage>
</organism>
<proteinExistence type="predicted"/>
<evidence type="ECO:0000313" key="3">
    <source>
        <dbReference type="Proteomes" id="UP001324287"/>
    </source>
</evidence>
<evidence type="ECO:0000313" key="2">
    <source>
        <dbReference type="EMBL" id="WRL62415.1"/>
    </source>
</evidence>
<feature type="compositionally biased region" description="Basic and acidic residues" evidence="1">
    <location>
        <begin position="1"/>
        <end position="10"/>
    </location>
</feature>
<keyword evidence="3" id="KW-1185">Reference proteome</keyword>
<reference evidence="2 3" key="1">
    <citation type="submission" date="2023-12" db="EMBL/GenBank/DDBJ databases">
        <title>Blastococcus brunescens sp. nov., an actonobacterium isolated from sandstone collected in sahara desert.</title>
        <authorList>
            <person name="Gtari M."/>
            <person name="Ghodhbane F."/>
        </authorList>
    </citation>
    <scope>NUCLEOTIDE SEQUENCE [LARGE SCALE GENOMIC DNA]</scope>
    <source>
        <strain evidence="2 3">BMG 8361</strain>
    </source>
</reference>
<dbReference type="Proteomes" id="UP001324287">
    <property type="component" value="Chromosome"/>
</dbReference>